<name>A0A0Q3QL84_9BACI</name>
<feature type="transmembrane region" description="Helical" evidence="1">
    <location>
        <begin position="125"/>
        <end position="150"/>
    </location>
</feature>
<evidence type="ECO:0000256" key="1">
    <source>
        <dbReference type="SAM" id="Phobius"/>
    </source>
</evidence>
<organism evidence="2 3">
    <name type="scientific">Cytobacillus solani</name>
    <dbReference type="NCBI Taxonomy" id="1637975"/>
    <lineage>
        <taxon>Bacteria</taxon>
        <taxon>Bacillati</taxon>
        <taxon>Bacillota</taxon>
        <taxon>Bacilli</taxon>
        <taxon>Bacillales</taxon>
        <taxon>Bacillaceae</taxon>
        <taxon>Cytobacillus</taxon>
    </lineage>
</organism>
<protein>
    <submittedName>
        <fullName evidence="2">Uncharacterized protein</fullName>
    </submittedName>
</protein>
<evidence type="ECO:0000313" key="2">
    <source>
        <dbReference type="EMBL" id="KQL18446.1"/>
    </source>
</evidence>
<dbReference type="Proteomes" id="UP000050996">
    <property type="component" value="Unassembled WGS sequence"/>
</dbReference>
<accession>A0A0Q3QL84</accession>
<dbReference type="PATRIC" id="fig|1637975.4.peg.1254"/>
<evidence type="ECO:0000313" key="3">
    <source>
        <dbReference type="Proteomes" id="UP000050996"/>
    </source>
</evidence>
<feature type="transmembrane region" description="Helical" evidence="1">
    <location>
        <begin position="45"/>
        <end position="67"/>
    </location>
</feature>
<keyword evidence="1" id="KW-0812">Transmembrane</keyword>
<keyword evidence="3" id="KW-1185">Reference proteome</keyword>
<gene>
    <name evidence="2" type="ORF">AN957_07595</name>
</gene>
<dbReference type="RefSeq" id="WP_053475016.1">
    <property type="nucleotide sequence ID" value="NZ_CP041305.1"/>
</dbReference>
<proteinExistence type="predicted"/>
<feature type="transmembrane region" description="Helical" evidence="1">
    <location>
        <begin position="87"/>
        <end position="113"/>
    </location>
</feature>
<keyword evidence="1" id="KW-0472">Membrane</keyword>
<reference evidence="2 3" key="1">
    <citation type="submission" date="2015-09" db="EMBL/GenBank/DDBJ databases">
        <title>Genome sequencing project for genomic taxonomy and phylogenomics of Bacillus-like bacteria.</title>
        <authorList>
            <person name="Liu B."/>
            <person name="Wang J."/>
            <person name="Zhu Y."/>
            <person name="Liu G."/>
            <person name="Chen Q."/>
            <person name="Chen Z."/>
            <person name="Lan J."/>
            <person name="Che J."/>
            <person name="Ge C."/>
            <person name="Shi H."/>
            <person name="Pan Z."/>
            <person name="Liu X."/>
        </authorList>
    </citation>
    <scope>NUCLEOTIDE SEQUENCE [LARGE SCALE GENOMIC DNA]</scope>
    <source>
        <strain evidence="2 3">FJAT-18043</strain>
    </source>
</reference>
<keyword evidence="1" id="KW-1133">Transmembrane helix</keyword>
<comment type="caution">
    <text evidence="2">The sequence shown here is derived from an EMBL/GenBank/DDBJ whole genome shotgun (WGS) entry which is preliminary data.</text>
</comment>
<sequence>MLKRKIISASISGTLFAILLGFVMPNPFREQVVAEQNYFYSATNIISLYLMYSLPVILIYGVLASIISDKVAEFMSKKSEIKNIEIIVSGVLHIVFGLVLLPYSLGASVLFFVTDRILQKQNKNFYWLQVIKSFVIPLTVWIISLSISWIEHFINNS</sequence>
<dbReference type="AlphaFoldDB" id="A0A0Q3QL84"/>
<dbReference type="EMBL" id="LJIX01000006">
    <property type="protein sequence ID" value="KQL18446.1"/>
    <property type="molecule type" value="Genomic_DNA"/>
</dbReference>
<feature type="transmembrane region" description="Helical" evidence="1">
    <location>
        <begin position="6"/>
        <end position="24"/>
    </location>
</feature>